<name>A0A0P0WS95_ORYSJ</name>
<dbReference type="KEGG" id="dosa:Os06g0125700"/>
<accession>A0A0P0WS95</accession>
<dbReference type="Proteomes" id="UP000000763">
    <property type="component" value="Chromosome 6"/>
</dbReference>
<sequence>MERVRSLYLNQTNMGNKISEVKRLRLPRLKIIMHIKCLQKLNENECIPSSSSAGVSIVRLSIACSCLANTKSYSICWSISEFLEVVASPLLFSP</sequence>
<proteinExistence type="predicted"/>
<dbReference type="Gramene" id="Os06t0125700-01">
    <property type="protein sequence ID" value="Os06t0125700-01"/>
    <property type="gene ID" value="Os06g0125700"/>
</dbReference>
<dbReference type="AlphaFoldDB" id="A0A0P0WS95"/>
<evidence type="ECO:0000313" key="2">
    <source>
        <dbReference type="Proteomes" id="UP000000763"/>
    </source>
</evidence>
<reference evidence="1 2" key="1">
    <citation type="journal article" date="2005" name="Nature">
        <title>The map-based sequence of the rice genome.</title>
        <authorList>
            <consortium name="International rice genome sequencing project (IRGSP)"/>
            <person name="Matsumoto T."/>
            <person name="Wu J."/>
            <person name="Kanamori H."/>
            <person name="Katayose Y."/>
            <person name="Fujisawa M."/>
            <person name="Namiki N."/>
            <person name="Mizuno H."/>
            <person name="Yamamoto K."/>
            <person name="Antonio B.A."/>
            <person name="Baba T."/>
            <person name="Sakata K."/>
            <person name="Nagamura Y."/>
            <person name="Aoki H."/>
            <person name="Arikawa K."/>
            <person name="Arita K."/>
            <person name="Bito T."/>
            <person name="Chiden Y."/>
            <person name="Fujitsuka N."/>
            <person name="Fukunaka R."/>
            <person name="Hamada M."/>
            <person name="Harada C."/>
            <person name="Hayashi A."/>
            <person name="Hijishita S."/>
            <person name="Honda M."/>
            <person name="Hosokawa S."/>
            <person name="Ichikawa Y."/>
            <person name="Idonuma A."/>
            <person name="Iijima M."/>
            <person name="Ikeda M."/>
            <person name="Ikeno M."/>
            <person name="Ito K."/>
            <person name="Ito S."/>
            <person name="Ito T."/>
            <person name="Ito Y."/>
            <person name="Ito Y."/>
            <person name="Iwabuchi A."/>
            <person name="Kamiya K."/>
            <person name="Karasawa W."/>
            <person name="Kurita K."/>
            <person name="Katagiri S."/>
            <person name="Kikuta A."/>
            <person name="Kobayashi H."/>
            <person name="Kobayashi N."/>
            <person name="Machita K."/>
            <person name="Maehara T."/>
            <person name="Masukawa M."/>
            <person name="Mizubayashi T."/>
            <person name="Mukai Y."/>
            <person name="Nagasaki H."/>
            <person name="Nagata Y."/>
            <person name="Naito S."/>
            <person name="Nakashima M."/>
            <person name="Nakama Y."/>
            <person name="Nakamichi Y."/>
            <person name="Nakamura M."/>
            <person name="Meguro A."/>
            <person name="Negishi M."/>
            <person name="Ohta I."/>
            <person name="Ohta T."/>
            <person name="Okamoto M."/>
            <person name="Ono N."/>
            <person name="Saji S."/>
            <person name="Sakaguchi M."/>
            <person name="Sakai K."/>
            <person name="Shibata M."/>
            <person name="Shimokawa T."/>
            <person name="Song J."/>
            <person name="Takazaki Y."/>
            <person name="Terasawa K."/>
            <person name="Tsugane M."/>
            <person name="Tsuji K."/>
            <person name="Ueda S."/>
            <person name="Waki K."/>
            <person name="Yamagata H."/>
            <person name="Yamamoto M."/>
            <person name="Yamamoto S."/>
            <person name="Yamane H."/>
            <person name="Yoshiki S."/>
            <person name="Yoshihara R."/>
            <person name="Yukawa K."/>
            <person name="Zhong H."/>
            <person name="Yano M."/>
            <person name="Yuan Q."/>
            <person name="Ouyang S."/>
            <person name="Liu J."/>
            <person name="Jones K.M."/>
            <person name="Gansberger K."/>
            <person name="Moffat K."/>
            <person name="Hill J."/>
            <person name="Bera J."/>
            <person name="Fadrosh D."/>
            <person name="Jin S."/>
            <person name="Johri S."/>
            <person name="Kim M."/>
            <person name="Overton L."/>
            <person name="Reardon M."/>
            <person name="Tsitrin T."/>
            <person name="Vuong H."/>
            <person name="Weaver B."/>
            <person name="Ciecko A."/>
            <person name="Tallon L."/>
            <person name="Jackson J."/>
            <person name="Pai G."/>
            <person name="Aken S.V."/>
            <person name="Utterback T."/>
            <person name="Reidmuller S."/>
            <person name="Feldblyum T."/>
            <person name="Hsiao J."/>
            <person name="Zismann V."/>
            <person name="Iobst S."/>
            <person name="de Vazeille A.R."/>
            <person name="Buell C.R."/>
            <person name="Ying K."/>
            <person name="Li Y."/>
            <person name="Lu T."/>
            <person name="Huang Y."/>
            <person name="Zhao Q."/>
            <person name="Feng Q."/>
            <person name="Zhang L."/>
            <person name="Zhu J."/>
            <person name="Weng Q."/>
            <person name="Mu J."/>
            <person name="Lu Y."/>
            <person name="Fan D."/>
            <person name="Liu Y."/>
            <person name="Guan J."/>
            <person name="Zhang Y."/>
            <person name="Yu S."/>
            <person name="Liu X."/>
            <person name="Zhang Y."/>
            <person name="Hong G."/>
            <person name="Han B."/>
            <person name="Choisne N."/>
            <person name="Demange N."/>
            <person name="Orjeda G."/>
            <person name="Samain S."/>
            <person name="Cattolico L."/>
            <person name="Pelletier E."/>
            <person name="Couloux A."/>
            <person name="Segurens B."/>
            <person name="Wincker P."/>
            <person name="D'Hont A."/>
            <person name="Scarpelli C."/>
            <person name="Weissenbach J."/>
            <person name="Salanoubat M."/>
            <person name="Quetier F."/>
            <person name="Yu Y."/>
            <person name="Kim H.R."/>
            <person name="Rambo T."/>
            <person name="Currie J."/>
            <person name="Collura K."/>
            <person name="Luo M."/>
            <person name="Yang T."/>
            <person name="Ammiraju J.S.S."/>
            <person name="Engler F."/>
            <person name="Soderlund C."/>
            <person name="Wing R.A."/>
            <person name="Palmer L.E."/>
            <person name="de la Bastide M."/>
            <person name="Spiegel L."/>
            <person name="Nascimento L."/>
            <person name="Zutavern T."/>
            <person name="O'Shaughnessy A."/>
            <person name="Dike S."/>
            <person name="Dedhia N."/>
            <person name="Preston R."/>
            <person name="Balija V."/>
            <person name="McCombie W.R."/>
            <person name="Chow T."/>
            <person name="Chen H."/>
            <person name="Chung M."/>
            <person name="Chen C."/>
            <person name="Shaw J."/>
            <person name="Wu H."/>
            <person name="Hsiao K."/>
            <person name="Chao Y."/>
            <person name="Chu M."/>
            <person name="Cheng C."/>
            <person name="Hour A."/>
            <person name="Lee P."/>
            <person name="Lin S."/>
            <person name="Lin Y."/>
            <person name="Liou J."/>
            <person name="Liu S."/>
            <person name="Hsing Y."/>
            <person name="Raghuvanshi S."/>
            <person name="Mohanty A."/>
            <person name="Bharti A.K."/>
            <person name="Gaur A."/>
            <person name="Gupta V."/>
            <person name="Kumar D."/>
            <person name="Ravi V."/>
            <person name="Vij S."/>
            <person name="Kapur A."/>
            <person name="Khurana P."/>
            <person name="Khurana P."/>
            <person name="Khurana J.P."/>
            <person name="Tyagi A.K."/>
            <person name="Gaikwad K."/>
            <person name="Singh A."/>
            <person name="Dalal V."/>
            <person name="Srivastava S."/>
            <person name="Dixit A."/>
            <person name="Pal A.K."/>
            <person name="Ghazi I.A."/>
            <person name="Yadav M."/>
            <person name="Pandit A."/>
            <person name="Bhargava A."/>
            <person name="Sureshbabu K."/>
            <person name="Batra K."/>
            <person name="Sharma T.R."/>
            <person name="Mohapatra T."/>
            <person name="Singh N.K."/>
            <person name="Messing J."/>
            <person name="Nelson A.B."/>
            <person name="Fuks G."/>
            <person name="Kavchok S."/>
            <person name="Keizer G."/>
            <person name="Linton E."/>
            <person name="Llaca V."/>
            <person name="Song R."/>
            <person name="Tanyolac B."/>
            <person name="Young S."/>
            <person name="Ho-Il K."/>
            <person name="Hahn J.H."/>
            <person name="Sangsakoo G."/>
            <person name="Vanavichit A."/>
            <person name="de Mattos Luiz.A.T."/>
            <person name="Zimmer P.D."/>
            <person name="Malone G."/>
            <person name="Dellagostin O."/>
            <person name="de Oliveira A.C."/>
            <person name="Bevan M."/>
            <person name="Bancroft I."/>
            <person name="Minx P."/>
            <person name="Cordum H."/>
            <person name="Wilson R."/>
            <person name="Cheng Z."/>
            <person name="Jin W."/>
            <person name="Jiang J."/>
            <person name="Leong S.A."/>
            <person name="Iwama H."/>
            <person name="Gojobori T."/>
            <person name="Itoh T."/>
            <person name="Niimura Y."/>
            <person name="Fujii Y."/>
            <person name="Habara T."/>
            <person name="Sakai H."/>
            <person name="Sato Y."/>
            <person name="Wilson G."/>
            <person name="Kumar K."/>
            <person name="McCouch S."/>
            <person name="Juretic N."/>
            <person name="Hoen D."/>
            <person name="Wright S."/>
            <person name="Bruskiewich R."/>
            <person name="Bureau T."/>
            <person name="Miyao A."/>
            <person name="Hirochika H."/>
            <person name="Nishikawa T."/>
            <person name="Kadowaki K."/>
            <person name="Sugiura M."/>
            <person name="Burr B."/>
            <person name="Sasaki T."/>
        </authorList>
    </citation>
    <scope>NUCLEOTIDE SEQUENCE [LARGE SCALE GENOMIC DNA]</scope>
    <source>
        <strain evidence="2">cv. Nipponbare</strain>
    </source>
</reference>
<organism evidence="1 2">
    <name type="scientific">Oryza sativa subsp. japonica</name>
    <name type="common">Rice</name>
    <dbReference type="NCBI Taxonomy" id="39947"/>
    <lineage>
        <taxon>Eukaryota</taxon>
        <taxon>Viridiplantae</taxon>
        <taxon>Streptophyta</taxon>
        <taxon>Embryophyta</taxon>
        <taxon>Tracheophyta</taxon>
        <taxon>Spermatophyta</taxon>
        <taxon>Magnoliopsida</taxon>
        <taxon>Liliopsida</taxon>
        <taxon>Poales</taxon>
        <taxon>Poaceae</taxon>
        <taxon>BOP clade</taxon>
        <taxon>Oryzoideae</taxon>
        <taxon>Oryzeae</taxon>
        <taxon>Oryzinae</taxon>
        <taxon>Oryza</taxon>
        <taxon>Oryza sativa</taxon>
    </lineage>
</organism>
<dbReference type="EMBL" id="AP008212">
    <property type="protein sequence ID" value="BAF18568.1"/>
    <property type="molecule type" value="Genomic_DNA"/>
</dbReference>
<reference evidence="2" key="2">
    <citation type="journal article" date="2008" name="Nucleic Acids Res.">
        <title>The rice annotation project database (RAP-DB): 2008 update.</title>
        <authorList>
            <consortium name="The rice annotation project (RAP)"/>
        </authorList>
    </citation>
    <scope>GENOME REANNOTATION</scope>
    <source>
        <strain evidence="2">cv. Nipponbare</strain>
    </source>
</reference>
<gene>
    <name evidence="1" type="ordered locus">Os06g0125700</name>
</gene>
<evidence type="ECO:0000313" key="1">
    <source>
        <dbReference type="EMBL" id="BAF18568.1"/>
    </source>
</evidence>
<protein>
    <submittedName>
        <fullName evidence="1">Os06g0125700 protein</fullName>
    </submittedName>
</protein>